<dbReference type="InterPro" id="IPR008523">
    <property type="entry name" value="DUF805"/>
</dbReference>
<accession>A0AAW3VBT6</accession>
<dbReference type="Pfam" id="PF05656">
    <property type="entry name" value="DUF805"/>
    <property type="match status" value="1"/>
</dbReference>
<feature type="transmembrane region" description="Helical" evidence="1">
    <location>
        <begin position="113"/>
        <end position="132"/>
    </location>
</feature>
<dbReference type="PANTHER" id="PTHR34980">
    <property type="entry name" value="INNER MEMBRANE PROTEIN-RELATED-RELATED"/>
    <property type="match status" value="1"/>
</dbReference>
<dbReference type="AlphaFoldDB" id="A0AAW3VBT6"/>
<dbReference type="GO" id="GO:0005886">
    <property type="term" value="C:plasma membrane"/>
    <property type="evidence" value="ECO:0007669"/>
    <property type="project" value="TreeGrafter"/>
</dbReference>
<protein>
    <submittedName>
        <fullName evidence="2">Uncharacterized membrane protein YhaH (DUF805 family)</fullName>
    </submittedName>
</protein>
<comment type="caution">
    <text evidence="2">The sequence shown here is derived from an EMBL/GenBank/DDBJ whole genome shotgun (WGS) entry which is preliminary data.</text>
</comment>
<keyword evidence="1" id="KW-0472">Membrane</keyword>
<dbReference type="RefSeq" id="WP_005247911.1">
    <property type="nucleotide sequence ID" value="NZ_JACHLA010000001.1"/>
</dbReference>
<evidence type="ECO:0000313" key="3">
    <source>
        <dbReference type="Proteomes" id="UP000548425"/>
    </source>
</evidence>
<organism evidence="2 3">
    <name type="scientific">Acinetobacter lwoffii</name>
    <dbReference type="NCBI Taxonomy" id="28090"/>
    <lineage>
        <taxon>Bacteria</taxon>
        <taxon>Pseudomonadati</taxon>
        <taxon>Pseudomonadota</taxon>
        <taxon>Gammaproteobacteria</taxon>
        <taxon>Moraxellales</taxon>
        <taxon>Moraxellaceae</taxon>
        <taxon>Acinetobacter</taxon>
    </lineage>
</organism>
<name>A0AAW3VBT6_ACILW</name>
<keyword evidence="1" id="KW-1133">Transmembrane helix</keyword>
<reference evidence="2 3" key="1">
    <citation type="submission" date="2020-08" db="EMBL/GenBank/DDBJ databases">
        <title>Functional genomics of gut bacteria from endangered species of beetles.</title>
        <authorList>
            <person name="Carlos-Shanley C."/>
        </authorList>
    </citation>
    <scope>NUCLEOTIDE SEQUENCE [LARGE SCALE GENOMIC DNA]</scope>
    <source>
        <strain evidence="2 3">S00127</strain>
    </source>
</reference>
<proteinExistence type="predicted"/>
<sequence length="203" mass="23044">MKGVILDYSIQHNAGVISGDDQNRYNFKGSDWRGQRPPASGDKVDFAIDTEGQAIDVYLAIGNANSTIQNLSVHLDKISNQNQSEENFNIVDWFVKCLKNYANFTGRARRKEFWFFALTQFIILIIAQILDAILGSEFLFYVLTVLALFIPALAVSIRRLHDIGKSGWWYLIGLVPLIGFILLIIWFATETKQNNNEWGQPAK</sequence>
<evidence type="ECO:0000313" key="2">
    <source>
        <dbReference type="EMBL" id="MBB6362238.1"/>
    </source>
</evidence>
<dbReference type="PANTHER" id="PTHR34980:SF2">
    <property type="entry name" value="INNER MEMBRANE PROTEIN YHAH-RELATED"/>
    <property type="match status" value="1"/>
</dbReference>
<keyword evidence="1" id="KW-0812">Transmembrane</keyword>
<evidence type="ECO:0000256" key="1">
    <source>
        <dbReference type="SAM" id="Phobius"/>
    </source>
</evidence>
<gene>
    <name evidence="2" type="ORF">HNP34_000314</name>
</gene>
<dbReference type="Proteomes" id="UP000548425">
    <property type="component" value="Unassembled WGS sequence"/>
</dbReference>
<feature type="transmembrane region" description="Helical" evidence="1">
    <location>
        <begin position="168"/>
        <end position="188"/>
    </location>
</feature>
<feature type="transmembrane region" description="Helical" evidence="1">
    <location>
        <begin position="138"/>
        <end position="156"/>
    </location>
</feature>
<dbReference type="EMBL" id="JACHLA010000001">
    <property type="protein sequence ID" value="MBB6362238.1"/>
    <property type="molecule type" value="Genomic_DNA"/>
</dbReference>